<evidence type="ECO:0000313" key="1">
    <source>
        <dbReference type="EMBL" id="MDK2125356.1"/>
    </source>
</evidence>
<reference evidence="1" key="1">
    <citation type="submission" date="2023-03" db="EMBL/GenBank/DDBJ databases">
        <title>Chitinimonas shenzhenensis gen. nov., sp. nov., a novel member of family Burkholderiaceae isolated from activated sludge collected in Shen Zhen, China.</title>
        <authorList>
            <person name="Wang X."/>
        </authorList>
    </citation>
    <scope>NUCLEOTIDE SEQUENCE</scope>
    <source>
        <strain evidence="1">DQS-5</strain>
    </source>
</reference>
<proteinExistence type="predicted"/>
<evidence type="ECO:0000313" key="2">
    <source>
        <dbReference type="Proteomes" id="UP001172778"/>
    </source>
</evidence>
<dbReference type="RefSeq" id="WP_284101665.1">
    <property type="nucleotide sequence ID" value="NZ_JARRAF010000018.1"/>
</dbReference>
<protein>
    <submittedName>
        <fullName evidence="1">Uncharacterized protein</fullName>
    </submittedName>
</protein>
<comment type="caution">
    <text evidence="1">The sequence shown here is derived from an EMBL/GenBank/DDBJ whole genome shotgun (WGS) entry which is preliminary data.</text>
</comment>
<dbReference type="EMBL" id="JARRAF010000018">
    <property type="protein sequence ID" value="MDK2125356.1"/>
    <property type="molecule type" value="Genomic_DNA"/>
</dbReference>
<dbReference type="Proteomes" id="UP001172778">
    <property type="component" value="Unassembled WGS sequence"/>
</dbReference>
<sequence>MSWSPITESGIWDLILAAEPRMTLPQQRLWEVIRRLPQRWAQDPWGNEGGGFWVVAIFGNGVIWYNDIEYGFNLSRYCTYGAILDYWCNQDDLEDSVQQVLNLIEIGKAASPYKCSPPISQA</sequence>
<keyword evidence="2" id="KW-1185">Reference proteome</keyword>
<accession>A0ABT7DZ64</accession>
<name>A0ABT7DZ64_9NEIS</name>
<gene>
    <name evidence="1" type="ORF">PZA18_14970</name>
</gene>
<organism evidence="1 2">
    <name type="scientific">Parachitinimonas caeni</name>
    <dbReference type="NCBI Taxonomy" id="3031301"/>
    <lineage>
        <taxon>Bacteria</taxon>
        <taxon>Pseudomonadati</taxon>
        <taxon>Pseudomonadota</taxon>
        <taxon>Betaproteobacteria</taxon>
        <taxon>Neisseriales</taxon>
        <taxon>Chitinibacteraceae</taxon>
        <taxon>Parachitinimonas</taxon>
    </lineage>
</organism>